<dbReference type="AlphaFoldDB" id="A0A914HQB4"/>
<dbReference type="WBParaSite" id="Gr19_v10_g2718.t1">
    <property type="protein sequence ID" value="Gr19_v10_g2718.t1"/>
    <property type="gene ID" value="Gr19_v10_g2718"/>
</dbReference>
<evidence type="ECO:0000313" key="2">
    <source>
        <dbReference type="WBParaSite" id="Gr19_v10_g2718.t1"/>
    </source>
</evidence>
<protein>
    <submittedName>
        <fullName evidence="2">Uncharacterized protein</fullName>
    </submittedName>
</protein>
<dbReference type="Proteomes" id="UP000887572">
    <property type="component" value="Unplaced"/>
</dbReference>
<evidence type="ECO:0000313" key="1">
    <source>
        <dbReference type="Proteomes" id="UP000887572"/>
    </source>
</evidence>
<reference evidence="2" key="1">
    <citation type="submission" date="2022-11" db="UniProtKB">
        <authorList>
            <consortium name="WormBaseParasite"/>
        </authorList>
    </citation>
    <scope>IDENTIFICATION</scope>
</reference>
<name>A0A914HQB4_GLORO</name>
<dbReference type="Gene3D" id="3.30.310.10">
    <property type="entry name" value="TATA-Binding Protein"/>
    <property type="match status" value="2"/>
</dbReference>
<dbReference type="InterPro" id="IPR012295">
    <property type="entry name" value="TBP_dom_sf"/>
</dbReference>
<keyword evidence="1" id="KW-1185">Reference proteome</keyword>
<dbReference type="SUPFAM" id="SSF55945">
    <property type="entry name" value="TATA-box binding protein-like"/>
    <property type="match status" value="1"/>
</dbReference>
<proteinExistence type="predicted"/>
<accession>A0A914HQB4</accession>
<organism evidence="1 2">
    <name type="scientific">Globodera rostochiensis</name>
    <name type="common">Golden nematode worm</name>
    <name type="synonym">Heterodera rostochiensis</name>
    <dbReference type="NCBI Taxonomy" id="31243"/>
    <lineage>
        <taxon>Eukaryota</taxon>
        <taxon>Metazoa</taxon>
        <taxon>Ecdysozoa</taxon>
        <taxon>Nematoda</taxon>
        <taxon>Chromadorea</taxon>
        <taxon>Rhabditida</taxon>
        <taxon>Tylenchina</taxon>
        <taxon>Tylenchomorpha</taxon>
        <taxon>Tylenchoidea</taxon>
        <taxon>Heteroderidae</taxon>
        <taxon>Heteroderinae</taxon>
        <taxon>Globodera</taxon>
    </lineage>
</organism>
<sequence length="271" mass="30210">MVYVQNSTATFTLFPNDCGQFSRDQFLAIARHGCCTEYAPWRFHTIVLRVRLAAQLTPAGGWGVATGTATALLFRSGRVVLTGVRGQHHQGLRQALCSAARRVCRRVRAALRAGRFCQNAPLLGVYRLTIRNLVSTLRVSHRVAVERLYSAMCRWRSRRSTQLHTDNIEGNPDDATGERVNGVGFEGSRFVGVSRCCLDLSTFPALRCTLLLLMPAEQREELQQQQQHPHTVSVTCLVFISGRVIVTGVRHLSIMEQAFENLDALLAAYAR</sequence>